<feature type="chain" id="PRO_5042486556" evidence="2">
    <location>
        <begin position="20"/>
        <end position="248"/>
    </location>
</feature>
<gene>
    <name evidence="4" type="ORF">KHLLAP_LOCUS1577</name>
</gene>
<evidence type="ECO:0000259" key="3">
    <source>
        <dbReference type="Pfam" id="PF10342"/>
    </source>
</evidence>
<dbReference type="InterPro" id="IPR052982">
    <property type="entry name" value="SRP1/TIP1-like"/>
</dbReference>
<feature type="domain" description="Yeast cell wall synthesis Kre9/Knh1-like N-terminal" evidence="3">
    <location>
        <begin position="29"/>
        <end position="119"/>
    </location>
</feature>
<protein>
    <submittedName>
        <fullName evidence="4">Uu.00g039620.m01.CDS01</fullName>
    </submittedName>
</protein>
<dbReference type="Pfam" id="PF10342">
    <property type="entry name" value="Kre9_KNH"/>
    <property type="match status" value="1"/>
</dbReference>
<dbReference type="Proteomes" id="UP001295740">
    <property type="component" value="Unassembled WGS sequence"/>
</dbReference>
<name>A0AAI8VA11_9PEZI</name>
<dbReference type="PANTHER" id="PTHR40633">
    <property type="entry name" value="MATRIX PROTEIN, PUTATIVE (AFU_ORTHOLOGUE AFUA_8G05410)-RELATED"/>
    <property type="match status" value="1"/>
</dbReference>
<comment type="caution">
    <text evidence="4">The sequence shown here is derived from an EMBL/GenBank/DDBJ whole genome shotgun (WGS) entry which is preliminary data.</text>
</comment>
<dbReference type="EMBL" id="CAUWAG010000003">
    <property type="protein sequence ID" value="CAJ2501109.1"/>
    <property type="molecule type" value="Genomic_DNA"/>
</dbReference>
<evidence type="ECO:0000313" key="5">
    <source>
        <dbReference type="Proteomes" id="UP001295740"/>
    </source>
</evidence>
<evidence type="ECO:0000313" key="4">
    <source>
        <dbReference type="EMBL" id="CAJ2501109.1"/>
    </source>
</evidence>
<organism evidence="4 5">
    <name type="scientific">Anthostomella pinea</name>
    <dbReference type="NCBI Taxonomy" id="933095"/>
    <lineage>
        <taxon>Eukaryota</taxon>
        <taxon>Fungi</taxon>
        <taxon>Dikarya</taxon>
        <taxon>Ascomycota</taxon>
        <taxon>Pezizomycotina</taxon>
        <taxon>Sordariomycetes</taxon>
        <taxon>Xylariomycetidae</taxon>
        <taxon>Xylariales</taxon>
        <taxon>Xylariaceae</taxon>
        <taxon>Anthostomella</taxon>
    </lineage>
</organism>
<dbReference type="AlphaFoldDB" id="A0AAI8VA11"/>
<sequence length="248" mass="24360">MHASTIYASVLAFAASAMAQTAGYAVMTSPASGEVLPAGETFTIVWEAGSYTGPATINLVGGVTPSTLVPMGAISTVQIESGSFSWAVDCSLGTDATYGLKIVSVASPDTFQWSFPFHIKGPCAGTQTSTSSADVAVYPTSSASATGYATSSGPAIATSEVVSTTTFCPESSSSAAAVTTYSPSTFATMTPSANATYIASSATASAYPTTSVGSNSTATGSTPIPTAGAGKVGAASFALIAGIAALLI</sequence>
<dbReference type="InterPro" id="IPR018466">
    <property type="entry name" value="Kre9/Knh1-like_N"/>
</dbReference>
<keyword evidence="5" id="KW-1185">Reference proteome</keyword>
<keyword evidence="1 2" id="KW-0732">Signal</keyword>
<dbReference type="PANTHER" id="PTHR40633:SF1">
    <property type="entry name" value="GPI ANCHORED SERINE-THREONINE RICH PROTEIN (AFU_ORTHOLOGUE AFUA_1G03630)"/>
    <property type="match status" value="1"/>
</dbReference>
<evidence type="ECO:0000256" key="1">
    <source>
        <dbReference type="ARBA" id="ARBA00022729"/>
    </source>
</evidence>
<evidence type="ECO:0000256" key="2">
    <source>
        <dbReference type="SAM" id="SignalP"/>
    </source>
</evidence>
<reference evidence="4" key="1">
    <citation type="submission" date="2023-10" db="EMBL/GenBank/DDBJ databases">
        <authorList>
            <person name="Hackl T."/>
        </authorList>
    </citation>
    <scope>NUCLEOTIDE SEQUENCE</scope>
</reference>
<proteinExistence type="predicted"/>
<feature type="signal peptide" evidence="2">
    <location>
        <begin position="1"/>
        <end position="19"/>
    </location>
</feature>
<accession>A0AAI8VA11</accession>